<protein>
    <submittedName>
        <fullName evidence="2">Putative methyltransferase</fullName>
    </submittedName>
</protein>
<dbReference type="RefSeq" id="XP_031006026.1">
    <property type="nucleotide sequence ID" value="XM_031149189.1"/>
</dbReference>
<evidence type="ECO:0000256" key="1">
    <source>
        <dbReference type="SAM" id="MobiDB-lite"/>
    </source>
</evidence>
<dbReference type="GeneID" id="41984425"/>
<evidence type="ECO:0000313" key="3">
    <source>
        <dbReference type="Proteomes" id="UP000431533"/>
    </source>
</evidence>
<keyword evidence="2" id="KW-0808">Transferase</keyword>
<dbReference type="SUPFAM" id="SSF53335">
    <property type="entry name" value="S-adenosyl-L-methionine-dependent methyltransferases"/>
    <property type="match status" value="2"/>
</dbReference>
<feature type="compositionally biased region" description="Acidic residues" evidence="1">
    <location>
        <begin position="9"/>
        <end position="20"/>
    </location>
</feature>
<organism evidence="2 3">
    <name type="scientific">Lachnellula hyalina</name>
    <dbReference type="NCBI Taxonomy" id="1316788"/>
    <lineage>
        <taxon>Eukaryota</taxon>
        <taxon>Fungi</taxon>
        <taxon>Dikarya</taxon>
        <taxon>Ascomycota</taxon>
        <taxon>Pezizomycotina</taxon>
        <taxon>Leotiomycetes</taxon>
        <taxon>Helotiales</taxon>
        <taxon>Lachnaceae</taxon>
        <taxon>Lachnellula</taxon>
    </lineage>
</organism>
<name>A0A8H8R2E1_9HELO</name>
<accession>A0A8H8R2E1</accession>
<feature type="region of interest" description="Disordered" evidence="1">
    <location>
        <begin position="1"/>
        <end position="21"/>
    </location>
</feature>
<dbReference type="GO" id="GO:0008168">
    <property type="term" value="F:methyltransferase activity"/>
    <property type="evidence" value="ECO:0007669"/>
    <property type="project" value="UniProtKB-KW"/>
</dbReference>
<dbReference type="PANTHER" id="PTHR43591:SF102">
    <property type="entry name" value="S-ADENOSYL-L-METHIONINE-DEPENDENT METHYLTRANSFERASE"/>
    <property type="match status" value="1"/>
</dbReference>
<gene>
    <name evidence="2" type="primary">tdiE_3</name>
    <name evidence="2" type="ORF">LHYA1_G004227</name>
</gene>
<dbReference type="Gene3D" id="3.40.50.150">
    <property type="entry name" value="Vaccinia Virus protein VP39"/>
    <property type="match status" value="2"/>
</dbReference>
<dbReference type="CDD" id="cd02440">
    <property type="entry name" value="AdoMet_MTases"/>
    <property type="match status" value="1"/>
</dbReference>
<keyword evidence="3" id="KW-1185">Reference proteome</keyword>
<evidence type="ECO:0000313" key="2">
    <source>
        <dbReference type="EMBL" id="TVY27238.1"/>
    </source>
</evidence>
<sequence>MAEPTDIIEAADDSFSDEGADVGGENSLLTSFSSSLVKGVEENGRTYASYGKEATNEHCECQEYGAPMDEQEMDRIDMAHAKYFMLLDKKRWLAPIPAQPQKVLDLACGTGIWSIDFADAYPSAEDLAELSFRDRRHRTAVDMEGGKFRLHLRSRSAALHPRLAPPTRPMLQVCSSSHDNSEFSRVTKNSHNRHLKPGGWLEFQCIDGSLKCDDGTLPEDSQFKEYDRLLRAAASAFGTPLEDPTGYAKWFEGAGFEGVTEKVFKMPTSPWPKDPRLRLVGAFEQENLTVNLEGISLRVFEKGLGWSADESAVFFAAVRKDIRNRRHHSYYPFYAVYGQKPSTATSNRSP</sequence>
<keyword evidence="2" id="KW-0489">Methyltransferase</keyword>
<dbReference type="PANTHER" id="PTHR43591">
    <property type="entry name" value="METHYLTRANSFERASE"/>
    <property type="match status" value="1"/>
</dbReference>
<dbReference type="Proteomes" id="UP000431533">
    <property type="component" value="Unassembled WGS sequence"/>
</dbReference>
<dbReference type="EMBL" id="QGMH01000052">
    <property type="protein sequence ID" value="TVY27238.1"/>
    <property type="molecule type" value="Genomic_DNA"/>
</dbReference>
<dbReference type="InterPro" id="IPR029063">
    <property type="entry name" value="SAM-dependent_MTases_sf"/>
</dbReference>
<dbReference type="OrthoDB" id="2013972at2759"/>
<dbReference type="Pfam" id="PF13489">
    <property type="entry name" value="Methyltransf_23"/>
    <property type="match status" value="1"/>
</dbReference>
<dbReference type="GO" id="GO:0032259">
    <property type="term" value="P:methylation"/>
    <property type="evidence" value="ECO:0007669"/>
    <property type="project" value="UniProtKB-KW"/>
</dbReference>
<proteinExistence type="predicted"/>
<comment type="caution">
    <text evidence="2">The sequence shown here is derived from an EMBL/GenBank/DDBJ whole genome shotgun (WGS) entry which is preliminary data.</text>
</comment>
<dbReference type="AlphaFoldDB" id="A0A8H8R2E1"/>
<reference evidence="2 3" key="1">
    <citation type="submission" date="2018-05" db="EMBL/GenBank/DDBJ databases">
        <title>Genome sequencing and assembly of the regulated plant pathogen Lachnellula willkommii and related sister species for the development of diagnostic species identification markers.</title>
        <authorList>
            <person name="Giroux E."/>
            <person name="Bilodeau G."/>
        </authorList>
    </citation>
    <scope>NUCLEOTIDE SEQUENCE [LARGE SCALE GENOMIC DNA]</scope>
    <source>
        <strain evidence="2 3">CBS 185.66</strain>
    </source>
</reference>